<gene>
    <name evidence="1" type="ordered locus">Jden_1434</name>
</gene>
<accession>C7R4M9</accession>
<organism evidence="1 2">
    <name type="scientific">Jonesia denitrificans (strain ATCC 14870 / DSM 20603 / BCRC 15368 / CIP 55.134 / JCM 11481 / NBRC 15587 / NCTC 10816 / Prevot 55134)</name>
    <name type="common">Listeria denitrificans</name>
    <dbReference type="NCBI Taxonomy" id="471856"/>
    <lineage>
        <taxon>Bacteria</taxon>
        <taxon>Bacillati</taxon>
        <taxon>Actinomycetota</taxon>
        <taxon>Actinomycetes</taxon>
        <taxon>Micrococcales</taxon>
        <taxon>Jonesiaceae</taxon>
        <taxon>Jonesia</taxon>
    </lineage>
</organism>
<dbReference type="AlphaFoldDB" id="C7R4M9"/>
<dbReference type="Proteomes" id="UP000000628">
    <property type="component" value="Chromosome"/>
</dbReference>
<dbReference type="HOGENOM" id="CLU_2081653_0_0_11"/>
<dbReference type="KEGG" id="jde:Jden_1434"/>
<keyword evidence="2" id="KW-1185">Reference proteome</keyword>
<evidence type="ECO:0000313" key="2">
    <source>
        <dbReference type="Proteomes" id="UP000000628"/>
    </source>
</evidence>
<proteinExistence type="predicted"/>
<dbReference type="EMBL" id="CP001706">
    <property type="protein sequence ID" value="ACV09086.1"/>
    <property type="molecule type" value="Genomic_DNA"/>
</dbReference>
<reference evidence="1 2" key="1">
    <citation type="journal article" date="2009" name="Stand. Genomic Sci.">
        <title>Complete genome sequence of Jonesia denitrificans type strain (Prevot 55134).</title>
        <authorList>
            <person name="Pukall R."/>
            <person name="Gehrich-Schroter G."/>
            <person name="Lapidus A."/>
            <person name="Nolan M."/>
            <person name="Glavina Del Rio T."/>
            <person name="Lucas S."/>
            <person name="Chen F."/>
            <person name="Tice H."/>
            <person name="Pitluck S."/>
            <person name="Cheng J.F."/>
            <person name="Copeland A."/>
            <person name="Saunders E."/>
            <person name="Brettin T."/>
            <person name="Detter J.C."/>
            <person name="Bruce D."/>
            <person name="Goodwin L."/>
            <person name="Pati A."/>
            <person name="Ivanova N."/>
            <person name="Mavromatis K."/>
            <person name="Ovchinnikova G."/>
            <person name="Chen A."/>
            <person name="Palaniappan K."/>
            <person name="Land M."/>
            <person name="Hauser L."/>
            <person name="Chang Y.J."/>
            <person name="Jeffries C.D."/>
            <person name="Chain P."/>
            <person name="Goker M."/>
            <person name="Bristow J."/>
            <person name="Eisen J.A."/>
            <person name="Markowitz V."/>
            <person name="Hugenholtz P."/>
            <person name="Kyrpides N.C."/>
            <person name="Klenk H.P."/>
            <person name="Han C."/>
        </authorList>
    </citation>
    <scope>NUCLEOTIDE SEQUENCE [LARGE SCALE GENOMIC DNA]</scope>
    <source>
        <strain evidence="2">ATCC 14870 / DSM 20603 / BCRC 15368 / CIP 55.134 / JCM 11481 / NBRC 15587 / NCTC 10816 / Prevot 55134</strain>
    </source>
</reference>
<protein>
    <submittedName>
        <fullName evidence="1">Uncharacterized protein</fullName>
    </submittedName>
</protein>
<sequence>MLCHPEPHPAVSYALRNAKSPFNKTALIIRVATVVVASAHLSQHIYRFTASINMSSPTAVRRLEQWITLPNAFSINNSRRFFSMGFKNIRNLLPTFQRRNSNTNYLAVNKIKSQAAR</sequence>
<evidence type="ECO:0000313" key="1">
    <source>
        <dbReference type="EMBL" id="ACV09086.1"/>
    </source>
</evidence>
<name>C7R4M9_JONDD</name>